<protein>
    <recommendedName>
        <fullName evidence="2">FecR protein domain-containing protein</fullName>
    </recommendedName>
</protein>
<dbReference type="Proteomes" id="UP000326921">
    <property type="component" value="Chromosome"/>
</dbReference>
<evidence type="ECO:0000259" key="2">
    <source>
        <dbReference type="Pfam" id="PF04773"/>
    </source>
</evidence>
<dbReference type="Pfam" id="PF04773">
    <property type="entry name" value="FecR"/>
    <property type="match status" value="1"/>
</dbReference>
<proteinExistence type="predicted"/>
<accession>A0A5Q0QC40</accession>
<evidence type="ECO:0000313" key="4">
    <source>
        <dbReference type="Proteomes" id="UP000326921"/>
    </source>
</evidence>
<feature type="transmembrane region" description="Helical" evidence="1">
    <location>
        <begin position="74"/>
        <end position="93"/>
    </location>
</feature>
<dbReference type="GO" id="GO:0016989">
    <property type="term" value="F:sigma factor antagonist activity"/>
    <property type="evidence" value="ECO:0007669"/>
    <property type="project" value="TreeGrafter"/>
</dbReference>
<evidence type="ECO:0000256" key="1">
    <source>
        <dbReference type="SAM" id="Phobius"/>
    </source>
</evidence>
<sequence length="339" mass="39164">MISRDQLARYLQGSCSPEEAEEIRQFIEQHSIQVEELLSAEDWDNTADLPYAEETQLKELIEERLIKKRRSISWTRLGQVAAAILIICAVFLYQQRSERAPVHGGEQQKRIVEKKPAAKVGNLFFINSSNEDMNIYCSDGSRIKLSTGSEVRFAENFTSLSERRIELKGKATFFVKKDRSRPFRVYSNKIVTTALGTAFIVEEKIGKTTRVELIEGKIDVKERVVKTKMPIHRQFETRGEILVDHVHKRILSEAKLTQNSNDRNGFYRQQNKQIVIKNLPVIDILNILQHNFNIKLKNASYLAANSFFSGTFREKPDAYKDIIKEINYLHKTNIETLNN</sequence>
<evidence type="ECO:0000313" key="3">
    <source>
        <dbReference type="EMBL" id="QGA26759.1"/>
    </source>
</evidence>
<keyword evidence="1" id="KW-0812">Transmembrane</keyword>
<dbReference type="KEGG" id="sphe:GFH32_10685"/>
<dbReference type="InterPro" id="IPR006860">
    <property type="entry name" value="FecR"/>
</dbReference>
<organism evidence="3 4">
    <name type="scientific">Sphingobacterium zhuxiongii</name>
    <dbReference type="NCBI Taxonomy" id="2662364"/>
    <lineage>
        <taxon>Bacteria</taxon>
        <taxon>Pseudomonadati</taxon>
        <taxon>Bacteroidota</taxon>
        <taxon>Sphingobacteriia</taxon>
        <taxon>Sphingobacteriales</taxon>
        <taxon>Sphingobacteriaceae</taxon>
        <taxon>Sphingobacterium</taxon>
    </lineage>
</organism>
<gene>
    <name evidence="3" type="ORF">GFH32_10685</name>
</gene>
<dbReference type="EMBL" id="CP045652">
    <property type="protein sequence ID" value="QGA26759.1"/>
    <property type="molecule type" value="Genomic_DNA"/>
</dbReference>
<dbReference type="RefSeq" id="WP_153511607.1">
    <property type="nucleotide sequence ID" value="NZ_CP045652.1"/>
</dbReference>
<dbReference type="PANTHER" id="PTHR30273:SF2">
    <property type="entry name" value="PROTEIN FECR"/>
    <property type="match status" value="1"/>
</dbReference>
<dbReference type="InterPro" id="IPR012373">
    <property type="entry name" value="Ferrdict_sens_TM"/>
</dbReference>
<keyword evidence="4" id="KW-1185">Reference proteome</keyword>
<feature type="domain" description="FecR protein" evidence="2">
    <location>
        <begin position="129"/>
        <end position="218"/>
    </location>
</feature>
<dbReference type="AlphaFoldDB" id="A0A5Q0QC40"/>
<reference evidence="3 4" key="1">
    <citation type="submission" date="2019-10" db="EMBL/GenBank/DDBJ databases">
        <authorList>
            <person name="Dong K."/>
        </authorList>
    </citation>
    <scope>NUCLEOTIDE SEQUENCE [LARGE SCALE GENOMIC DNA]</scope>
    <source>
        <strain evidence="4">dk4302</strain>
    </source>
</reference>
<dbReference type="Gene3D" id="2.60.120.1440">
    <property type="match status" value="1"/>
</dbReference>
<dbReference type="PANTHER" id="PTHR30273">
    <property type="entry name" value="PERIPLASMIC SIGNAL SENSOR AND SIGMA FACTOR ACTIVATOR FECR-RELATED"/>
    <property type="match status" value="1"/>
</dbReference>
<name>A0A5Q0QC40_9SPHI</name>
<keyword evidence="1" id="KW-1133">Transmembrane helix</keyword>
<keyword evidence="1" id="KW-0472">Membrane</keyword>